<proteinExistence type="predicted"/>
<feature type="transmembrane region" description="Helical" evidence="1">
    <location>
        <begin position="33"/>
        <end position="51"/>
    </location>
</feature>
<accession>A0AAV6P4Z8</accession>
<dbReference type="EMBL" id="JAGKQH010000001">
    <property type="protein sequence ID" value="KAG6606747.1"/>
    <property type="molecule type" value="Genomic_DNA"/>
</dbReference>
<dbReference type="Proteomes" id="UP000685013">
    <property type="component" value="Chromosome 1"/>
</dbReference>
<evidence type="ECO:0000313" key="3">
    <source>
        <dbReference type="Proteomes" id="UP000685013"/>
    </source>
</evidence>
<keyword evidence="1" id="KW-1133">Transmembrane helix</keyword>
<keyword evidence="1" id="KW-0812">Transmembrane</keyword>
<dbReference type="AlphaFoldDB" id="A0AAV6P4Z8"/>
<sequence>MLYILFPLLGSFAPQIHSPPSISFHLPLLSFSFSFSFSLIIYIYILFNPLLRCLFSFSSRLSFHDLRPGSSFLSSLLQDFTSFLAYFLEQFHSERIPIRIS</sequence>
<gene>
    <name evidence="2" type="ORF">SDJN03_00089</name>
</gene>
<evidence type="ECO:0000256" key="1">
    <source>
        <dbReference type="SAM" id="Phobius"/>
    </source>
</evidence>
<organism evidence="2 3">
    <name type="scientific">Cucurbita argyrosperma subsp. sororia</name>
    <dbReference type="NCBI Taxonomy" id="37648"/>
    <lineage>
        <taxon>Eukaryota</taxon>
        <taxon>Viridiplantae</taxon>
        <taxon>Streptophyta</taxon>
        <taxon>Embryophyta</taxon>
        <taxon>Tracheophyta</taxon>
        <taxon>Spermatophyta</taxon>
        <taxon>Magnoliopsida</taxon>
        <taxon>eudicotyledons</taxon>
        <taxon>Gunneridae</taxon>
        <taxon>Pentapetalae</taxon>
        <taxon>rosids</taxon>
        <taxon>fabids</taxon>
        <taxon>Cucurbitales</taxon>
        <taxon>Cucurbitaceae</taxon>
        <taxon>Cucurbiteae</taxon>
        <taxon>Cucurbita</taxon>
    </lineage>
</organism>
<keyword evidence="3" id="KW-1185">Reference proteome</keyword>
<protein>
    <submittedName>
        <fullName evidence="2">Uncharacterized protein</fullName>
    </submittedName>
</protein>
<comment type="caution">
    <text evidence="2">The sequence shown here is derived from an EMBL/GenBank/DDBJ whole genome shotgun (WGS) entry which is preliminary data.</text>
</comment>
<reference evidence="2 3" key="1">
    <citation type="journal article" date="2021" name="Hortic Res">
        <title>The domestication of Cucurbita argyrosperma as revealed by the genome of its wild relative.</title>
        <authorList>
            <person name="Barrera-Redondo J."/>
            <person name="Sanchez-de la Vega G."/>
            <person name="Aguirre-Liguori J.A."/>
            <person name="Castellanos-Morales G."/>
            <person name="Gutierrez-Guerrero Y.T."/>
            <person name="Aguirre-Dugua X."/>
            <person name="Aguirre-Planter E."/>
            <person name="Tenaillon M.I."/>
            <person name="Lira-Saade R."/>
            <person name="Eguiarte L.E."/>
        </authorList>
    </citation>
    <scope>NUCLEOTIDE SEQUENCE [LARGE SCALE GENOMIC DNA]</scope>
    <source>
        <strain evidence="2">JBR-2021</strain>
    </source>
</reference>
<feature type="non-terminal residue" evidence="2">
    <location>
        <position position="1"/>
    </location>
</feature>
<name>A0AAV6P4Z8_9ROSI</name>
<keyword evidence="1" id="KW-0472">Membrane</keyword>
<evidence type="ECO:0000313" key="2">
    <source>
        <dbReference type="EMBL" id="KAG6606747.1"/>
    </source>
</evidence>